<protein>
    <submittedName>
        <fullName evidence="2">Uncharacterized protein</fullName>
    </submittedName>
</protein>
<gene>
    <name evidence="2" type="ORF">MSPICULIGERA_LOCUS11439</name>
</gene>
<feature type="non-terminal residue" evidence="2">
    <location>
        <position position="1"/>
    </location>
</feature>
<organism evidence="2 3">
    <name type="scientific">Mesorhabditis spiculigera</name>
    <dbReference type="NCBI Taxonomy" id="96644"/>
    <lineage>
        <taxon>Eukaryota</taxon>
        <taxon>Metazoa</taxon>
        <taxon>Ecdysozoa</taxon>
        <taxon>Nematoda</taxon>
        <taxon>Chromadorea</taxon>
        <taxon>Rhabditida</taxon>
        <taxon>Rhabditina</taxon>
        <taxon>Rhabditomorpha</taxon>
        <taxon>Rhabditoidea</taxon>
        <taxon>Rhabditidae</taxon>
        <taxon>Mesorhabditinae</taxon>
        <taxon>Mesorhabditis</taxon>
    </lineage>
</organism>
<feature type="compositionally biased region" description="Basic and acidic residues" evidence="1">
    <location>
        <begin position="27"/>
        <end position="56"/>
    </location>
</feature>
<proteinExistence type="predicted"/>
<comment type="caution">
    <text evidence="2">The sequence shown here is derived from an EMBL/GenBank/DDBJ whole genome shotgun (WGS) entry which is preliminary data.</text>
</comment>
<sequence>MQNKKEAIPPQDSEPIVQSKMAAKASPKNEQKDRMIVRDAPASERSVRTSIERSPSESRTAPLIEAEVRLPAYTEQEWLEGTPAYNSTLLNVKKGTEQPLVFAAPEIRRTVEVMEPLQASKSKSKTAADINVDAIAALVSEIARTVIEDKANNAEIEVLVRFGKKTC</sequence>
<reference evidence="2" key="1">
    <citation type="submission" date="2023-06" db="EMBL/GenBank/DDBJ databases">
        <authorList>
            <person name="Delattre M."/>
        </authorList>
    </citation>
    <scope>NUCLEOTIDE SEQUENCE</scope>
    <source>
        <strain evidence="2">AF72</strain>
    </source>
</reference>
<accession>A0AA36G223</accession>
<feature type="region of interest" description="Disordered" evidence="1">
    <location>
        <begin position="1"/>
        <end position="60"/>
    </location>
</feature>
<dbReference type="InterPro" id="IPR020149">
    <property type="entry name" value="Uncharacterised_C02F5.10"/>
</dbReference>
<evidence type="ECO:0000256" key="1">
    <source>
        <dbReference type="SAM" id="MobiDB-lite"/>
    </source>
</evidence>
<dbReference type="Pfam" id="PF17309">
    <property type="entry name" value="DUF5356"/>
    <property type="match status" value="1"/>
</dbReference>
<dbReference type="Proteomes" id="UP001177023">
    <property type="component" value="Unassembled WGS sequence"/>
</dbReference>
<evidence type="ECO:0000313" key="2">
    <source>
        <dbReference type="EMBL" id="CAJ0573070.1"/>
    </source>
</evidence>
<dbReference type="EMBL" id="CATQJA010002612">
    <property type="protein sequence ID" value="CAJ0573070.1"/>
    <property type="molecule type" value="Genomic_DNA"/>
</dbReference>
<dbReference type="AlphaFoldDB" id="A0AA36G223"/>
<evidence type="ECO:0000313" key="3">
    <source>
        <dbReference type="Proteomes" id="UP001177023"/>
    </source>
</evidence>
<keyword evidence="3" id="KW-1185">Reference proteome</keyword>
<name>A0AA36G223_9BILA</name>